<reference evidence="8" key="3">
    <citation type="journal article" date="2012" name="PLoS Pathog.">
        <title>Comparative genomics of the apicomplexan parasites Toxoplasma gondii and Neospora caninum: Coccidia differing in host range and transmission strategy.</title>
        <authorList>
            <person name="Reid A.J."/>
            <person name="Vermont S.J."/>
            <person name="Cotton J.A."/>
            <person name="Harris D."/>
            <person name="Hill-Cawthorne G.A."/>
            <person name="Konen-Waisman S."/>
            <person name="Latham S.M."/>
            <person name="Mourier T."/>
            <person name="Norton R."/>
            <person name="Quail M.A."/>
            <person name="Sanders M."/>
            <person name="Shanmugam D."/>
            <person name="Sohal A."/>
            <person name="Wasmuth J.D."/>
            <person name="Brunk B."/>
            <person name="Grigg M.E."/>
            <person name="Howard J.C."/>
            <person name="Parkinson J."/>
            <person name="Roos D.S."/>
            <person name="Trees A.J."/>
            <person name="Berriman M."/>
            <person name="Pain A."/>
            <person name="Wastling J.M."/>
        </authorList>
    </citation>
    <scope>NUCLEOTIDE SEQUENCE [LARGE SCALE GENOMIC DNA]</scope>
    <source>
        <strain evidence="8">Liverpool</strain>
    </source>
</reference>
<dbReference type="OMA" id="GETWYDF"/>
<dbReference type="InterPro" id="IPR029052">
    <property type="entry name" value="Metallo-depent_PP-like"/>
</dbReference>
<dbReference type="GO" id="GO:0016787">
    <property type="term" value="F:hydrolase activity"/>
    <property type="evidence" value="ECO:0007669"/>
    <property type="project" value="InterPro"/>
</dbReference>
<dbReference type="EMBL" id="LN714480">
    <property type="protein sequence ID" value="CEL65790.1"/>
    <property type="molecule type" value="Genomic_DNA"/>
</dbReference>
<dbReference type="OrthoDB" id="10252235at2759"/>
<dbReference type="PRINTS" id="PR01607">
    <property type="entry name" value="APYRASEFAMLY"/>
</dbReference>
<dbReference type="InterPro" id="IPR004843">
    <property type="entry name" value="Calcineurin-like_PHP"/>
</dbReference>
<dbReference type="AlphaFoldDB" id="F0VDN9"/>
<dbReference type="Gene3D" id="3.60.21.10">
    <property type="match status" value="1"/>
</dbReference>
<feature type="region of interest" description="Disordered" evidence="3">
    <location>
        <begin position="1"/>
        <end position="54"/>
    </location>
</feature>
<evidence type="ECO:0000256" key="3">
    <source>
        <dbReference type="SAM" id="MobiDB-lite"/>
    </source>
</evidence>
<evidence type="ECO:0000313" key="6">
    <source>
        <dbReference type="EMBL" id="CBZ51832.1"/>
    </source>
</evidence>
<feature type="compositionally biased region" description="Low complexity" evidence="3">
    <location>
        <begin position="365"/>
        <end position="380"/>
    </location>
</feature>
<feature type="region of interest" description="Disordered" evidence="3">
    <location>
        <begin position="456"/>
        <end position="483"/>
    </location>
</feature>
<evidence type="ECO:0000259" key="4">
    <source>
        <dbReference type="Pfam" id="PF00149"/>
    </source>
</evidence>
<reference evidence="6" key="1">
    <citation type="submission" date="2011-02" db="EMBL/GenBank/DDBJ databases">
        <authorList>
            <person name="Aslett M."/>
        </authorList>
    </citation>
    <scope>NUCLEOTIDE SEQUENCE</scope>
    <source>
        <strain evidence="6">Liverpool</strain>
    </source>
</reference>
<dbReference type="PANTHER" id="PTHR11575:SF48">
    <property type="entry name" value="5'-NUCLEOTIDASE"/>
    <property type="match status" value="1"/>
</dbReference>
<sequence length="888" mass="96491">MAPHTPAPPLGAGGTPPFNATVVGKRVPIASASPPASLRQCGREQSMEQKENEDELEREVAVLVSSIARQASKGYTGETWYDFDLPLDRTDPITIIHFNDVYNIESRCDGTGGVSRFVTALQSFQHQHPLILFSGDALNPSVMSTYTRGRHMIPFLNLLKIHTACFGNHDFDFGIDELEYAVGSCNFPWLISNVFEKTGQSAGLASLRTMENFKHEEESEGVFAEDYVEVHGLPLANGMKYRLFEWQGIRVGIIGLVEKEWLETLACIGKDDVYYVDFVEAANCLCRILRQKECELIIALTHMRAPNDERLAKEAEDIDLILGGHDHDYYGLQRIGNIPVVKSGTDFRDFTVITIYPGHRSRVDASPSSPQSRASSPTRAGNSPSKIHPHEDGPQLTASAASNASSSSSSCSSASSSASPCGDVGLGRDRAKREEEACCSGGMSIRIKKVFSEKQLLQGSPSPSLASGAEISRDSASPAPLSPALLAEQNSPAGFFSPTAASGRATAGLGSPHSPLSPPLSSGSLPVTPKLNRFRSSTFVSEEAARREAAVTPDMFRGPLLPTTMEGGEEVMPFFLGGSIVEWSRVRVDREHYEKNKHVELLVKKYEQNLKKQMKQVLVDAGCVLETRFAVIRTSESNVGNWLCDIMRRECRADVAILNSGTIRSDCLFQPGPFRFGDLAAMLPMADTLCVIAVHGSVLLEVLENAVSQVPKTEGRFLQVAGLRFAFDSSKPPGQRVLRDSVKVTKDACGGVRSGANTPVGGGKHDDEYIPLDTNRVYSVATKTYVAQGRDGFDVLSTCPTLVEDELLAPLPTMVRSALSMAELANGLKRPHSRITFKRLTSFTSMQQDDMIKDFGCCVTSNFNYVLAPKVDGRIVDVAKKGGAAETP</sequence>
<keyword evidence="2" id="KW-0732">Signal</keyword>
<feature type="domain" description="Calcineurin-like phosphoesterase" evidence="4">
    <location>
        <begin position="94"/>
        <end position="329"/>
    </location>
</feature>
<protein>
    <submittedName>
        <fullName evidence="6">5'-Nucleotidase domain protein (Precursor),related</fullName>
    </submittedName>
</protein>
<feature type="region of interest" description="Disordered" evidence="3">
    <location>
        <begin position="361"/>
        <end position="427"/>
    </location>
</feature>
<name>F0VDN9_NEOCL</name>
<dbReference type="GeneID" id="13444462"/>
<dbReference type="InterPro" id="IPR006179">
    <property type="entry name" value="5_nucleotidase/apyrase"/>
</dbReference>
<organism evidence="6 8">
    <name type="scientific">Neospora caninum (strain Liverpool)</name>
    <dbReference type="NCBI Taxonomy" id="572307"/>
    <lineage>
        <taxon>Eukaryota</taxon>
        <taxon>Sar</taxon>
        <taxon>Alveolata</taxon>
        <taxon>Apicomplexa</taxon>
        <taxon>Conoidasida</taxon>
        <taxon>Coccidia</taxon>
        <taxon>Eucoccidiorida</taxon>
        <taxon>Eimeriorina</taxon>
        <taxon>Sarcocystidae</taxon>
        <taxon>Neospora</taxon>
    </lineage>
</organism>
<feature type="compositionally biased region" description="Basic and acidic residues" evidence="3">
    <location>
        <begin position="41"/>
        <end position="50"/>
    </location>
</feature>
<feature type="compositionally biased region" description="Polar residues" evidence="3">
    <location>
        <begin position="456"/>
        <end position="465"/>
    </location>
</feature>
<dbReference type="SUPFAM" id="SSF55816">
    <property type="entry name" value="5'-nucleotidase (syn. UDP-sugar hydrolase), C-terminal domain"/>
    <property type="match status" value="1"/>
</dbReference>
<feature type="region of interest" description="Disordered" evidence="3">
    <location>
        <begin position="495"/>
        <end position="528"/>
    </location>
</feature>
<dbReference type="Pfam" id="PF02872">
    <property type="entry name" value="5_nucleotid_C"/>
    <property type="match status" value="1"/>
</dbReference>
<dbReference type="VEuPathDB" id="ToxoDB:NCLIV_016240"/>
<dbReference type="eggNOG" id="KOG4419">
    <property type="taxonomic scope" value="Eukaryota"/>
</dbReference>
<accession>F0VDN9</accession>
<dbReference type="Proteomes" id="UP000007494">
    <property type="component" value="Chromosome VI"/>
</dbReference>
<dbReference type="SUPFAM" id="SSF56300">
    <property type="entry name" value="Metallo-dependent phosphatases"/>
    <property type="match status" value="1"/>
</dbReference>
<keyword evidence="8" id="KW-1185">Reference proteome</keyword>
<evidence type="ECO:0000256" key="1">
    <source>
        <dbReference type="ARBA" id="ARBA00006654"/>
    </source>
</evidence>
<dbReference type="InterPro" id="IPR008334">
    <property type="entry name" value="5'-Nucleotdase_C"/>
</dbReference>
<evidence type="ECO:0000313" key="8">
    <source>
        <dbReference type="Proteomes" id="UP000007494"/>
    </source>
</evidence>
<gene>
    <name evidence="7" type="ORF">BN1204_016240</name>
    <name evidence="6" type="ORF">NCLIV_016240</name>
</gene>
<reference evidence="6" key="2">
    <citation type="submission" date="2011-03" db="EMBL/GenBank/DDBJ databases">
        <title>Comparative genomics and transcriptomics of Neospora caninum and Toxoplasma gondii.</title>
        <authorList>
            <person name="Reid A.J."/>
            <person name="Sohal A."/>
            <person name="Harris D."/>
            <person name="Quail M."/>
            <person name="Sanders M."/>
            <person name="Berriman M."/>
            <person name="Wastling J.M."/>
            <person name="Pain A."/>
        </authorList>
    </citation>
    <scope>NUCLEOTIDE SEQUENCE</scope>
    <source>
        <strain evidence="6">Liverpool</strain>
    </source>
</reference>
<dbReference type="EMBL" id="FR823387">
    <property type="protein sequence ID" value="CBZ51832.1"/>
    <property type="molecule type" value="Genomic_DNA"/>
</dbReference>
<dbReference type="InParanoid" id="F0VDN9"/>
<dbReference type="Gene3D" id="3.90.780.10">
    <property type="entry name" value="5'-Nucleotidase, C-terminal domain"/>
    <property type="match status" value="1"/>
</dbReference>
<dbReference type="Pfam" id="PF00149">
    <property type="entry name" value="Metallophos"/>
    <property type="match status" value="1"/>
</dbReference>
<dbReference type="PANTHER" id="PTHR11575">
    <property type="entry name" value="5'-NUCLEOTIDASE-RELATED"/>
    <property type="match status" value="1"/>
</dbReference>
<feature type="compositionally biased region" description="Low complexity" evidence="3">
    <location>
        <begin position="398"/>
        <end position="419"/>
    </location>
</feature>
<reference evidence="7" key="4">
    <citation type="journal article" date="2015" name="PLoS ONE">
        <title>Comprehensive Evaluation of Toxoplasma gondii VEG and Neospora caninum LIV Genomes with Tachyzoite Stage Transcriptome and Proteome Defines Novel Transcript Features.</title>
        <authorList>
            <person name="Ramaprasad A."/>
            <person name="Mourier T."/>
            <person name="Naeem R."/>
            <person name="Malas T.B."/>
            <person name="Moussa E."/>
            <person name="Panigrahi A."/>
            <person name="Vermont S.J."/>
            <person name="Otto T.D."/>
            <person name="Wastling J."/>
            <person name="Pain A."/>
        </authorList>
    </citation>
    <scope>NUCLEOTIDE SEQUENCE</scope>
    <source>
        <strain evidence="7">Liverpool</strain>
    </source>
</reference>
<evidence type="ECO:0000259" key="5">
    <source>
        <dbReference type="Pfam" id="PF02872"/>
    </source>
</evidence>
<evidence type="ECO:0000313" key="7">
    <source>
        <dbReference type="EMBL" id="CEL65790.1"/>
    </source>
</evidence>
<dbReference type="RefSeq" id="XP_003881865.1">
    <property type="nucleotide sequence ID" value="XM_003881816.1"/>
</dbReference>
<proteinExistence type="inferred from homology"/>
<dbReference type="InterPro" id="IPR036907">
    <property type="entry name" value="5'-Nucleotdase_C_sf"/>
</dbReference>
<feature type="compositionally biased region" description="Low complexity" evidence="3">
    <location>
        <begin position="508"/>
        <end position="526"/>
    </location>
</feature>
<feature type="domain" description="5'-Nucleotidase C-terminal" evidence="5">
    <location>
        <begin position="632"/>
        <end position="797"/>
    </location>
</feature>
<evidence type="ECO:0000256" key="2">
    <source>
        <dbReference type="ARBA" id="ARBA00022729"/>
    </source>
</evidence>
<dbReference type="GO" id="GO:0009166">
    <property type="term" value="P:nucleotide catabolic process"/>
    <property type="evidence" value="ECO:0007669"/>
    <property type="project" value="InterPro"/>
</dbReference>
<comment type="similarity">
    <text evidence="1">Belongs to the 5'-nucleotidase family.</text>
</comment>